<dbReference type="InterPro" id="IPR013126">
    <property type="entry name" value="Hsp_70_fam"/>
</dbReference>
<dbReference type="Proteomes" id="UP000799538">
    <property type="component" value="Unassembled WGS sequence"/>
</dbReference>
<dbReference type="Pfam" id="PF00012">
    <property type="entry name" value="HSP70"/>
    <property type="match status" value="1"/>
</dbReference>
<dbReference type="SUPFAM" id="SSF53067">
    <property type="entry name" value="Actin-like ATPase domain"/>
    <property type="match status" value="2"/>
</dbReference>
<evidence type="ECO:0000256" key="2">
    <source>
        <dbReference type="ARBA" id="ARBA00022840"/>
    </source>
</evidence>
<evidence type="ECO:0008006" key="5">
    <source>
        <dbReference type="Google" id="ProtNLM"/>
    </source>
</evidence>
<name>A0A6A6GMW2_9PEZI</name>
<protein>
    <recommendedName>
        <fullName evidence="5">Actin-like ATPase domain-containing protein</fullName>
    </recommendedName>
</protein>
<evidence type="ECO:0000313" key="4">
    <source>
        <dbReference type="Proteomes" id="UP000799538"/>
    </source>
</evidence>
<dbReference type="AlphaFoldDB" id="A0A6A6GMW2"/>
<keyword evidence="2" id="KW-0067">ATP-binding</keyword>
<dbReference type="Gene3D" id="3.30.420.40">
    <property type="match status" value="2"/>
</dbReference>
<organism evidence="3 4">
    <name type="scientific">Elsinoe ampelina</name>
    <dbReference type="NCBI Taxonomy" id="302913"/>
    <lineage>
        <taxon>Eukaryota</taxon>
        <taxon>Fungi</taxon>
        <taxon>Dikarya</taxon>
        <taxon>Ascomycota</taxon>
        <taxon>Pezizomycotina</taxon>
        <taxon>Dothideomycetes</taxon>
        <taxon>Dothideomycetidae</taxon>
        <taxon>Myriangiales</taxon>
        <taxon>Elsinoaceae</taxon>
        <taxon>Elsinoe</taxon>
    </lineage>
</organism>
<dbReference type="PANTHER" id="PTHR14187">
    <property type="entry name" value="ALPHA KINASE/ELONGATION FACTOR 2 KINASE"/>
    <property type="match status" value="1"/>
</dbReference>
<evidence type="ECO:0000313" key="3">
    <source>
        <dbReference type="EMBL" id="KAF2227076.1"/>
    </source>
</evidence>
<sequence length="598" mass="67046">MSKRTHQGRIVRSSRRRLAVAVDFGNVTTCVAVFHEYTKDQPAQIWTFEDWPGGKTNRNPTKIKLDARGNVIRWGNQLEPGEDCIEFFKLALDPSQKIPGGITHERIREKCRAADKSPEEVVTIFLRQVHDTVTKSKTLEARFTDKVLSNAKWEWILTVPAIWSDAAKEATRRAAVAAGMSKNLTVVSEPEAAAIFTLGAVRAFNAEKDDVFINCDIGGGTIDVITYKVLKTTPQLEFSEAAIGDGALEGGMNVDQRFADHLKGRMGPEAFARMQQTGSIWKDVLEVWERIKDTFDGNGDEENRKSSWIRLDSRFDNPGSGIKDGRIFLSCEDVCAIFKPTIDKAAELIESQYRRAALLASGEGPQHLLLVGGGGQWPYVYSELRKRFSGDDGLFVADATDKEDLPGLLVHQPLQGAMAIVKGAAYQAFHGGMVTCRKARRGYALSKEVVWKAGKHTESQKVWDENEHCYRAKVPDWLFRKGEDIPHDETWKTKFYRLFSSAVVDDWNDAYAVQEKLYIYDGDLKDPGLDDLIPLCTVTSSEPEFETQEFPPDAYQTIESTGCVKLTYFLDVRIRGAALEFTIRIDDDLYAKAGAQYE</sequence>
<proteinExistence type="predicted"/>
<dbReference type="PRINTS" id="PR00301">
    <property type="entry name" value="HEATSHOCK70"/>
</dbReference>
<dbReference type="GO" id="GO:0140662">
    <property type="term" value="F:ATP-dependent protein folding chaperone"/>
    <property type="evidence" value="ECO:0007669"/>
    <property type="project" value="InterPro"/>
</dbReference>
<reference evidence="4" key="1">
    <citation type="journal article" date="2020" name="Stud. Mycol.">
        <title>101 Dothideomycetes genomes: A test case for predicting lifestyles and emergence of pathogens.</title>
        <authorList>
            <person name="Haridas S."/>
            <person name="Albert R."/>
            <person name="Binder M."/>
            <person name="Bloem J."/>
            <person name="LaButti K."/>
            <person name="Salamov A."/>
            <person name="Andreopoulos B."/>
            <person name="Baker S."/>
            <person name="Barry K."/>
            <person name="Bills G."/>
            <person name="Bluhm B."/>
            <person name="Cannon C."/>
            <person name="Castanera R."/>
            <person name="Culley D."/>
            <person name="Daum C."/>
            <person name="Ezra D."/>
            <person name="Gonzalez J."/>
            <person name="Henrissat B."/>
            <person name="Kuo A."/>
            <person name="Liang C."/>
            <person name="Lipzen A."/>
            <person name="Lutzoni F."/>
            <person name="Magnuson J."/>
            <person name="Mondo S."/>
            <person name="Nolan M."/>
            <person name="Ohm R."/>
            <person name="Pangilinan J."/>
            <person name="Park H.-J."/>
            <person name="Ramirez L."/>
            <person name="Alfaro M."/>
            <person name="Sun H."/>
            <person name="Tritt A."/>
            <person name="Yoshinaga Y."/>
            <person name="Zwiers L.-H."/>
            <person name="Turgeon B."/>
            <person name="Goodwin S."/>
            <person name="Spatafora J."/>
            <person name="Crous P."/>
            <person name="Grigoriev I."/>
        </authorList>
    </citation>
    <scope>NUCLEOTIDE SEQUENCE [LARGE SCALE GENOMIC DNA]</scope>
    <source>
        <strain evidence="4">CECT 20119</strain>
    </source>
</reference>
<keyword evidence="1" id="KW-0547">Nucleotide-binding</keyword>
<dbReference type="EMBL" id="ML992502">
    <property type="protein sequence ID" value="KAF2227076.1"/>
    <property type="molecule type" value="Genomic_DNA"/>
</dbReference>
<dbReference type="Gene3D" id="3.90.640.10">
    <property type="entry name" value="Actin, Chain A, domain 4"/>
    <property type="match status" value="1"/>
</dbReference>
<dbReference type="PANTHER" id="PTHR14187:SF5">
    <property type="entry name" value="HEAT SHOCK 70 KDA PROTEIN 12A"/>
    <property type="match status" value="1"/>
</dbReference>
<dbReference type="GO" id="GO:0005524">
    <property type="term" value="F:ATP binding"/>
    <property type="evidence" value="ECO:0007669"/>
    <property type="project" value="UniProtKB-KW"/>
</dbReference>
<dbReference type="CDD" id="cd10170">
    <property type="entry name" value="ASKHA_NBD_HSP70"/>
    <property type="match status" value="1"/>
</dbReference>
<dbReference type="InterPro" id="IPR043129">
    <property type="entry name" value="ATPase_NBD"/>
</dbReference>
<keyword evidence="4" id="KW-1185">Reference proteome</keyword>
<evidence type="ECO:0000256" key="1">
    <source>
        <dbReference type="ARBA" id="ARBA00022741"/>
    </source>
</evidence>
<accession>A0A6A6GMW2</accession>
<gene>
    <name evidence="3" type="ORF">BDZ85DRAFT_306425</name>
</gene>
<dbReference type="OrthoDB" id="2963168at2759"/>